<evidence type="ECO:0000313" key="1">
    <source>
        <dbReference type="EMBL" id="OTP12549.1"/>
    </source>
</evidence>
<dbReference type="Proteomes" id="UP000194933">
    <property type="component" value="Unassembled WGS sequence"/>
</dbReference>
<keyword evidence="2" id="KW-1185">Reference proteome</keyword>
<protein>
    <submittedName>
        <fullName evidence="1">Uncharacterized protein</fullName>
    </submittedName>
</protein>
<proteinExistence type="predicted"/>
<evidence type="ECO:0000313" key="2">
    <source>
        <dbReference type="Proteomes" id="UP000194933"/>
    </source>
</evidence>
<accession>A0A2C9XQW8</accession>
<feature type="non-terminal residue" evidence="1">
    <location>
        <position position="1"/>
    </location>
</feature>
<sequence length="21" mass="2795">FYFWRKANECKRKQRIYLCEL</sequence>
<organism evidence="1 2">
    <name type="scientific">Candidatus Enterococcus wittei</name>
    <dbReference type="NCBI Taxonomy" id="1987383"/>
    <lineage>
        <taxon>Bacteria</taxon>
        <taxon>Bacillati</taxon>
        <taxon>Bacillota</taxon>
        <taxon>Bacilli</taxon>
        <taxon>Lactobacillales</taxon>
        <taxon>Enterococcaceae</taxon>
        <taxon>Enterococcus</taxon>
    </lineage>
</organism>
<dbReference type="AlphaFoldDB" id="A0A2C9XQW8"/>
<name>A0A2C9XQW8_9ENTE</name>
<gene>
    <name evidence="1" type="ORF">A5844_000782</name>
</gene>
<reference evidence="1 2" key="1">
    <citation type="submission" date="2017-05" db="EMBL/GenBank/DDBJ databases">
        <title>The Genome Sequence of Enterococcus sp. 10A9_DIV0425.</title>
        <authorList>
            <consortium name="The Broad Institute Genomics Platform"/>
            <consortium name="The Broad Institute Genomic Center for Infectious Diseases"/>
            <person name="Earl A."/>
            <person name="Manson A."/>
            <person name="Schwartman J."/>
            <person name="Gilmore M."/>
            <person name="Abouelleil A."/>
            <person name="Cao P."/>
            <person name="Chapman S."/>
            <person name="Cusick C."/>
            <person name="Shea T."/>
            <person name="Young S."/>
            <person name="Neafsey D."/>
            <person name="Nusbaum C."/>
            <person name="Birren B."/>
        </authorList>
    </citation>
    <scope>NUCLEOTIDE SEQUENCE [LARGE SCALE GENOMIC DNA]</scope>
    <source>
        <strain evidence="1 2">10A9_DIV0425</strain>
    </source>
</reference>
<comment type="caution">
    <text evidence="1">The sequence shown here is derived from an EMBL/GenBank/DDBJ whole genome shotgun (WGS) entry which is preliminary data.</text>
</comment>
<dbReference type="EMBL" id="NGMO01000001">
    <property type="protein sequence ID" value="OTP12549.1"/>
    <property type="molecule type" value="Genomic_DNA"/>
</dbReference>